<feature type="domain" description="Glycosyl transferase family 1" evidence="3">
    <location>
        <begin position="214"/>
        <end position="374"/>
    </location>
</feature>
<evidence type="ECO:0000313" key="5">
    <source>
        <dbReference type="EMBL" id="GAA4773819.1"/>
    </source>
</evidence>
<protein>
    <submittedName>
        <fullName evidence="5">Glycosyltransferase family 4 protein</fullName>
    </submittedName>
</protein>
<dbReference type="InterPro" id="IPR028098">
    <property type="entry name" value="Glyco_trans_4-like_N"/>
</dbReference>
<dbReference type="PANTHER" id="PTHR45947">
    <property type="entry name" value="SULFOQUINOVOSYL TRANSFERASE SQD2"/>
    <property type="match status" value="1"/>
</dbReference>
<evidence type="ECO:0000256" key="2">
    <source>
        <dbReference type="ARBA" id="ARBA00022679"/>
    </source>
</evidence>
<dbReference type="Proteomes" id="UP001501645">
    <property type="component" value="Unassembled WGS sequence"/>
</dbReference>
<dbReference type="RefSeq" id="WP_345438206.1">
    <property type="nucleotide sequence ID" value="NZ_BAABKO010000002.1"/>
</dbReference>
<reference evidence="6" key="1">
    <citation type="journal article" date="2019" name="Int. J. Syst. Evol. Microbiol.">
        <title>The Global Catalogue of Microorganisms (GCM) 10K type strain sequencing project: providing services to taxonomists for standard genome sequencing and annotation.</title>
        <authorList>
            <consortium name="The Broad Institute Genomics Platform"/>
            <consortium name="The Broad Institute Genome Sequencing Center for Infectious Disease"/>
            <person name="Wu L."/>
            <person name="Ma J."/>
        </authorList>
    </citation>
    <scope>NUCLEOTIDE SEQUENCE [LARGE SCALE GENOMIC DNA]</scope>
    <source>
        <strain evidence="6">JCM 18537</strain>
    </source>
</reference>
<keyword evidence="2" id="KW-0808">Transferase</keyword>
<sequence>MSPDRIGYVVKMYPRFSETFIVSELVARERRGADIRVFSLRPTADTRFHDTLSLVAAPVEQVPRASRASELWELLRRAEKELPLLDGALGELLAADHDDAGQAIELALAIRRNGITRLHAHFASLATTVARLASLLTGVPYSFTAHAKDLFHESVDPGDVERKIADAAHVVTVSDYNVRHLRGRYEAAARTPVHRVYNGIDLERFAFEPARDCAPAILAVGRLVEKKGFDDLIAAVALLRDAGRAVPCRIVGAGERDGELRELVAHLDVADLVTFTGPLPQRDVRAELARAHVFAAPCVVGADGNADGLPTVLLEAMALGTPCVSTDVTGIVEAVRDGETGLVVAQRSPRALAAALARLLDDPALARRLAGAARALVEAEFDVRRQAAALDALDAPALEAVA</sequence>
<keyword evidence="1" id="KW-0328">Glycosyltransferase</keyword>
<feature type="domain" description="Glycosyltransferase subfamily 4-like N-terminal" evidence="4">
    <location>
        <begin position="103"/>
        <end position="204"/>
    </location>
</feature>
<evidence type="ECO:0000259" key="3">
    <source>
        <dbReference type="Pfam" id="PF00534"/>
    </source>
</evidence>
<dbReference type="Pfam" id="PF00534">
    <property type="entry name" value="Glycos_transf_1"/>
    <property type="match status" value="1"/>
</dbReference>
<dbReference type="InterPro" id="IPR050194">
    <property type="entry name" value="Glycosyltransferase_grp1"/>
</dbReference>
<evidence type="ECO:0000256" key="1">
    <source>
        <dbReference type="ARBA" id="ARBA00022676"/>
    </source>
</evidence>
<gene>
    <name evidence="5" type="ORF">GCM10023351_17820</name>
</gene>
<keyword evidence="6" id="KW-1185">Reference proteome</keyword>
<name>A0ABP9A4Z7_9MICO</name>
<comment type="caution">
    <text evidence="5">The sequence shown here is derived from an EMBL/GenBank/DDBJ whole genome shotgun (WGS) entry which is preliminary data.</text>
</comment>
<dbReference type="PANTHER" id="PTHR45947:SF14">
    <property type="entry name" value="SLL1723 PROTEIN"/>
    <property type="match status" value="1"/>
</dbReference>
<evidence type="ECO:0000313" key="6">
    <source>
        <dbReference type="Proteomes" id="UP001501645"/>
    </source>
</evidence>
<dbReference type="InterPro" id="IPR001296">
    <property type="entry name" value="Glyco_trans_1"/>
</dbReference>
<organism evidence="5 6">
    <name type="scientific">Microbacterium gilvum</name>
    <dbReference type="NCBI Taxonomy" id="1336204"/>
    <lineage>
        <taxon>Bacteria</taxon>
        <taxon>Bacillati</taxon>
        <taxon>Actinomycetota</taxon>
        <taxon>Actinomycetes</taxon>
        <taxon>Micrococcales</taxon>
        <taxon>Microbacteriaceae</taxon>
        <taxon>Microbacterium</taxon>
    </lineage>
</organism>
<dbReference type="Gene3D" id="3.40.50.2000">
    <property type="entry name" value="Glycogen Phosphorylase B"/>
    <property type="match status" value="2"/>
</dbReference>
<evidence type="ECO:0000259" key="4">
    <source>
        <dbReference type="Pfam" id="PF13439"/>
    </source>
</evidence>
<proteinExistence type="predicted"/>
<dbReference type="Pfam" id="PF13439">
    <property type="entry name" value="Glyco_transf_4"/>
    <property type="match status" value="1"/>
</dbReference>
<dbReference type="EMBL" id="BAABKO010000002">
    <property type="protein sequence ID" value="GAA4773819.1"/>
    <property type="molecule type" value="Genomic_DNA"/>
</dbReference>
<dbReference type="SUPFAM" id="SSF53756">
    <property type="entry name" value="UDP-Glycosyltransferase/glycogen phosphorylase"/>
    <property type="match status" value="1"/>
</dbReference>
<accession>A0ABP9A4Z7</accession>